<dbReference type="CDD" id="cd20557">
    <property type="entry name" value="CYCLIN_ScPCL1-like"/>
    <property type="match status" value="1"/>
</dbReference>
<feature type="compositionally biased region" description="Low complexity" evidence="1">
    <location>
        <begin position="445"/>
        <end position="454"/>
    </location>
</feature>
<feature type="compositionally biased region" description="Polar residues" evidence="1">
    <location>
        <begin position="68"/>
        <end position="77"/>
    </location>
</feature>
<evidence type="ECO:0008006" key="4">
    <source>
        <dbReference type="Google" id="ProtNLM"/>
    </source>
</evidence>
<dbReference type="GO" id="GO:0000307">
    <property type="term" value="C:cyclin-dependent protein kinase holoenzyme complex"/>
    <property type="evidence" value="ECO:0007669"/>
    <property type="project" value="TreeGrafter"/>
</dbReference>
<dbReference type="InterPro" id="IPR013922">
    <property type="entry name" value="Cyclin_PHO80-like"/>
</dbReference>
<feature type="region of interest" description="Disordered" evidence="1">
    <location>
        <begin position="174"/>
        <end position="214"/>
    </location>
</feature>
<dbReference type="EMBL" id="BQFW01000007">
    <property type="protein sequence ID" value="GJJ72535.1"/>
    <property type="molecule type" value="Genomic_DNA"/>
</dbReference>
<gene>
    <name evidence="2" type="ORF">EMPS_04893</name>
</gene>
<dbReference type="PANTHER" id="PTHR15615">
    <property type="match status" value="1"/>
</dbReference>
<feature type="compositionally biased region" description="Polar residues" evidence="1">
    <location>
        <begin position="246"/>
        <end position="261"/>
    </location>
</feature>
<dbReference type="Pfam" id="PF08613">
    <property type="entry name" value="Cyclin"/>
    <property type="match status" value="1"/>
</dbReference>
<feature type="region of interest" description="Disordered" evidence="1">
    <location>
        <begin position="610"/>
        <end position="670"/>
    </location>
</feature>
<protein>
    <recommendedName>
        <fullName evidence="4">Cyclin-like domain-containing protein</fullName>
    </recommendedName>
</protein>
<dbReference type="PANTHER" id="PTHR15615:SF27">
    <property type="entry name" value="PHO85 CYCLIN CLG1"/>
    <property type="match status" value="1"/>
</dbReference>
<feature type="compositionally biased region" description="Polar residues" evidence="1">
    <location>
        <begin position="641"/>
        <end position="650"/>
    </location>
</feature>
<feature type="region of interest" description="Disordered" evidence="1">
    <location>
        <begin position="563"/>
        <end position="594"/>
    </location>
</feature>
<organism evidence="2 3">
    <name type="scientific">Entomortierella parvispora</name>
    <dbReference type="NCBI Taxonomy" id="205924"/>
    <lineage>
        <taxon>Eukaryota</taxon>
        <taxon>Fungi</taxon>
        <taxon>Fungi incertae sedis</taxon>
        <taxon>Mucoromycota</taxon>
        <taxon>Mortierellomycotina</taxon>
        <taxon>Mortierellomycetes</taxon>
        <taxon>Mortierellales</taxon>
        <taxon>Mortierellaceae</taxon>
        <taxon>Entomortierella</taxon>
    </lineage>
</organism>
<reference evidence="2" key="1">
    <citation type="submission" date="2021-11" db="EMBL/GenBank/DDBJ databases">
        <authorList>
            <person name="Herlambang A."/>
            <person name="Guo Y."/>
            <person name="Takashima Y."/>
            <person name="Nishizawa T."/>
        </authorList>
    </citation>
    <scope>NUCLEOTIDE SEQUENCE</scope>
    <source>
        <strain evidence="2">E1425</strain>
    </source>
</reference>
<evidence type="ECO:0000313" key="3">
    <source>
        <dbReference type="Proteomes" id="UP000827284"/>
    </source>
</evidence>
<dbReference type="GO" id="GO:0005634">
    <property type="term" value="C:nucleus"/>
    <property type="evidence" value="ECO:0007669"/>
    <property type="project" value="TreeGrafter"/>
</dbReference>
<dbReference type="Gene3D" id="1.10.472.10">
    <property type="entry name" value="Cyclin-like"/>
    <property type="match status" value="1"/>
</dbReference>
<feature type="region of interest" description="Disordered" evidence="1">
    <location>
        <begin position="722"/>
        <end position="749"/>
    </location>
</feature>
<feature type="compositionally biased region" description="Polar residues" evidence="1">
    <location>
        <begin position="730"/>
        <end position="748"/>
    </location>
</feature>
<feature type="compositionally biased region" description="Polar residues" evidence="1">
    <location>
        <begin position="455"/>
        <end position="470"/>
    </location>
</feature>
<feature type="region of interest" description="Disordered" evidence="1">
    <location>
        <begin position="231"/>
        <end position="265"/>
    </location>
</feature>
<comment type="caution">
    <text evidence="2">The sequence shown here is derived from an EMBL/GenBank/DDBJ whole genome shotgun (WGS) entry which is preliminary data.</text>
</comment>
<feature type="compositionally biased region" description="Low complexity" evidence="1">
    <location>
        <begin position="232"/>
        <end position="245"/>
    </location>
</feature>
<feature type="region of interest" description="Disordered" evidence="1">
    <location>
        <begin position="68"/>
        <end position="153"/>
    </location>
</feature>
<feature type="region of interest" description="Disordered" evidence="1">
    <location>
        <begin position="445"/>
        <end position="470"/>
    </location>
</feature>
<sequence length="852" mass="93246">MDYYHPSLHPMATTAVSVAPKDSQDRYHHPTPPYYYYGEDKPVAATAPSSASVSATTSYHNAPYQQHMATPSYSFPHSQERHPPPPSTHSHTQQQDSYPLPSRQVQQEFKHHARKSSDVAPIVINTAPPATAVAPPKQSSSPSSKSQQRQTAAELADFAAHMVCYLLFGHTSKGNSNSSSGSGNNCSGHSTHSSPGLSRPCSPQTQSGSSRQPQSPYSNCPCGVCQQQNQDSLPNSPSRSSCPSSNTVVYPSWQQQQQPTRSTHRRMLSESEIVQPKPMFRKFCLDVLSATLLSPSVILLSLKYIQQLMLNLKSSNKIVNTGEGAEYRFFTGALILANKFLDDNTFTNKTWSDITGMKVKDVNHLEMQFLNGIDFRLFTSPAEYSEWLAGLTQFTGQYMPSQHQVASQQQATAARSPISPVDSTNVDSTVLCGSSVALGAMTGAGTGTDSSAGSRPTNLPGSGSVTTSHFNNHGGYSMASISQYIDSVKQIQNRNRVVQGQPLAPVASYAQQYQHPHQGSLTPFTQSPTGGVYPSFSQQTSPLPMMHRKRSANIAFEDMSLTDRSPGYESSGGQSSRPSVFVRSHKRFSSSSASTAMMATPVYHGSEQDHMFRAGHSPLPPPPSRQQYQAQYPMEDRSHRPSSSLGSNGSMPFARKQHQRSASGNYYGMDVPEYSAPSSTLTTPHLQDPAPVRGQYMLASHGTTGTGHSSSWARSQLHPLEAPQPELSVNRPSSRLSATASRPPSQQAFYHPVTPPSSYHRHHYQHHPESSPFLDSHSYHHHHDFQDDYNHSHRNSTYGHNSYEIDPRLWGPLDSMSLQAITTQAAKRVVAQGKALSSSANGLHMYYPSTLV</sequence>
<accession>A0A9P3LW80</accession>
<dbReference type="GO" id="GO:0019901">
    <property type="term" value="F:protein kinase binding"/>
    <property type="evidence" value="ECO:0007669"/>
    <property type="project" value="InterPro"/>
</dbReference>
<feature type="compositionally biased region" description="Low complexity" evidence="1">
    <location>
        <begin position="126"/>
        <end position="148"/>
    </location>
</feature>
<keyword evidence="3" id="KW-1185">Reference proteome</keyword>
<evidence type="ECO:0000313" key="2">
    <source>
        <dbReference type="EMBL" id="GJJ72535.1"/>
    </source>
</evidence>
<feature type="compositionally biased region" description="Polar residues" evidence="1">
    <location>
        <begin position="201"/>
        <end position="214"/>
    </location>
</feature>
<dbReference type="AlphaFoldDB" id="A0A9P3LW80"/>
<feature type="region of interest" description="Disordered" evidence="1">
    <location>
        <begin position="15"/>
        <end position="40"/>
    </location>
</feature>
<reference evidence="2" key="2">
    <citation type="journal article" date="2022" name="Microbiol. Resour. Announc.">
        <title>Whole-Genome Sequence of Entomortierella parvispora E1425, a Mucoromycotan Fungus Associated with Burkholderiaceae-Related Endosymbiotic Bacteria.</title>
        <authorList>
            <person name="Herlambang A."/>
            <person name="Guo Y."/>
            <person name="Takashima Y."/>
            <person name="Narisawa K."/>
            <person name="Ohta H."/>
            <person name="Nishizawa T."/>
        </authorList>
    </citation>
    <scope>NUCLEOTIDE SEQUENCE</scope>
    <source>
        <strain evidence="2">E1425</strain>
    </source>
</reference>
<dbReference type="GO" id="GO:0016538">
    <property type="term" value="F:cyclin-dependent protein serine/threonine kinase regulator activity"/>
    <property type="evidence" value="ECO:0007669"/>
    <property type="project" value="TreeGrafter"/>
</dbReference>
<dbReference type="OrthoDB" id="286814at2759"/>
<proteinExistence type="predicted"/>
<dbReference type="Proteomes" id="UP000827284">
    <property type="component" value="Unassembled WGS sequence"/>
</dbReference>
<name>A0A9P3LW80_9FUNG</name>
<feature type="compositionally biased region" description="Low complexity" evidence="1">
    <location>
        <begin position="174"/>
        <end position="194"/>
    </location>
</feature>
<evidence type="ECO:0000256" key="1">
    <source>
        <dbReference type="SAM" id="MobiDB-lite"/>
    </source>
</evidence>